<keyword evidence="3" id="KW-1185">Reference proteome</keyword>
<feature type="region of interest" description="Disordered" evidence="1">
    <location>
        <begin position="1"/>
        <end position="54"/>
    </location>
</feature>
<dbReference type="AlphaFoldDB" id="A0A2H3JXE6"/>
<proteinExistence type="predicted"/>
<accession>A0A2H3JXE6</accession>
<name>A0A2H3JXE6_WOLCO</name>
<gene>
    <name evidence="2" type="ORF">WOLCODRAFT_163062</name>
</gene>
<sequence length="92" mass="10005">MHADGTSQLPESITAPEIPPRLAFHVRGRGTKPQASTFGVDEAASRDAASAQRTPRHVLLRIQLRLSAVSMSASSSSQARTLDSSMLRRHRE</sequence>
<dbReference type="Proteomes" id="UP000218811">
    <property type="component" value="Unassembled WGS sequence"/>
</dbReference>
<evidence type="ECO:0000313" key="2">
    <source>
        <dbReference type="EMBL" id="PCH41404.1"/>
    </source>
</evidence>
<organism evidence="2 3">
    <name type="scientific">Wolfiporia cocos (strain MD-104)</name>
    <name type="common">Brown rot fungus</name>
    <dbReference type="NCBI Taxonomy" id="742152"/>
    <lineage>
        <taxon>Eukaryota</taxon>
        <taxon>Fungi</taxon>
        <taxon>Dikarya</taxon>
        <taxon>Basidiomycota</taxon>
        <taxon>Agaricomycotina</taxon>
        <taxon>Agaricomycetes</taxon>
        <taxon>Polyporales</taxon>
        <taxon>Phaeolaceae</taxon>
        <taxon>Wolfiporia</taxon>
    </lineage>
</organism>
<evidence type="ECO:0000256" key="1">
    <source>
        <dbReference type="SAM" id="MobiDB-lite"/>
    </source>
</evidence>
<protein>
    <submittedName>
        <fullName evidence="2">Uncharacterized protein</fullName>
    </submittedName>
</protein>
<feature type="compositionally biased region" description="Polar residues" evidence="1">
    <location>
        <begin position="1"/>
        <end position="11"/>
    </location>
</feature>
<reference evidence="2 3" key="1">
    <citation type="journal article" date="2012" name="Science">
        <title>The Paleozoic origin of enzymatic lignin decomposition reconstructed from 31 fungal genomes.</title>
        <authorList>
            <person name="Floudas D."/>
            <person name="Binder M."/>
            <person name="Riley R."/>
            <person name="Barry K."/>
            <person name="Blanchette R.A."/>
            <person name="Henrissat B."/>
            <person name="Martinez A.T."/>
            <person name="Otillar R."/>
            <person name="Spatafora J.W."/>
            <person name="Yadav J.S."/>
            <person name="Aerts A."/>
            <person name="Benoit I."/>
            <person name="Boyd A."/>
            <person name="Carlson A."/>
            <person name="Copeland A."/>
            <person name="Coutinho P.M."/>
            <person name="de Vries R.P."/>
            <person name="Ferreira P."/>
            <person name="Findley K."/>
            <person name="Foster B."/>
            <person name="Gaskell J."/>
            <person name="Glotzer D."/>
            <person name="Gorecki P."/>
            <person name="Heitman J."/>
            <person name="Hesse C."/>
            <person name="Hori C."/>
            <person name="Igarashi K."/>
            <person name="Jurgens J.A."/>
            <person name="Kallen N."/>
            <person name="Kersten P."/>
            <person name="Kohler A."/>
            <person name="Kuees U."/>
            <person name="Kumar T.K.A."/>
            <person name="Kuo A."/>
            <person name="LaButti K."/>
            <person name="Larrondo L.F."/>
            <person name="Lindquist E."/>
            <person name="Ling A."/>
            <person name="Lombard V."/>
            <person name="Lucas S."/>
            <person name="Lundell T."/>
            <person name="Martin R."/>
            <person name="McLaughlin D.J."/>
            <person name="Morgenstern I."/>
            <person name="Morin E."/>
            <person name="Murat C."/>
            <person name="Nagy L.G."/>
            <person name="Nolan M."/>
            <person name="Ohm R.A."/>
            <person name="Patyshakuliyeva A."/>
            <person name="Rokas A."/>
            <person name="Ruiz-Duenas F.J."/>
            <person name="Sabat G."/>
            <person name="Salamov A."/>
            <person name="Samejima M."/>
            <person name="Schmutz J."/>
            <person name="Slot J.C."/>
            <person name="St John F."/>
            <person name="Stenlid J."/>
            <person name="Sun H."/>
            <person name="Sun S."/>
            <person name="Syed K."/>
            <person name="Tsang A."/>
            <person name="Wiebenga A."/>
            <person name="Young D."/>
            <person name="Pisabarro A."/>
            <person name="Eastwood D.C."/>
            <person name="Martin F."/>
            <person name="Cullen D."/>
            <person name="Grigoriev I.V."/>
            <person name="Hibbett D.S."/>
        </authorList>
    </citation>
    <scope>NUCLEOTIDE SEQUENCE [LARGE SCALE GENOMIC DNA]</scope>
    <source>
        <strain evidence="2 3">MD-104</strain>
    </source>
</reference>
<evidence type="ECO:0000313" key="3">
    <source>
        <dbReference type="Proteomes" id="UP000218811"/>
    </source>
</evidence>
<dbReference type="EMBL" id="KB468113">
    <property type="protein sequence ID" value="PCH41404.1"/>
    <property type="molecule type" value="Genomic_DNA"/>
</dbReference>
<feature type="region of interest" description="Disordered" evidence="1">
    <location>
        <begin position="70"/>
        <end position="92"/>
    </location>
</feature>
<feature type="compositionally biased region" description="Low complexity" evidence="1">
    <location>
        <begin position="70"/>
        <end position="85"/>
    </location>
</feature>